<dbReference type="Proteomes" id="UP000244906">
    <property type="component" value="Unassembled WGS sequence"/>
</dbReference>
<dbReference type="Gene3D" id="3.20.20.370">
    <property type="entry name" value="Glycoside hydrolase/deacetylase"/>
    <property type="match status" value="1"/>
</dbReference>
<dbReference type="PANTHER" id="PTHR34216:SF3">
    <property type="entry name" value="POLY-BETA-1,6-N-ACETYL-D-GLUCOSAMINE N-DEACETYLASE"/>
    <property type="match status" value="1"/>
</dbReference>
<organism evidence="5 6">
    <name type="scientific">Pelagibaculum spongiae</name>
    <dbReference type="NCBI Taxonomy" id="2080658"/>
    <lineage>
        <taxon>Bacteria</taxon>
        <taxon>Pseudomonadati</taxon>
        <taxon>Pseudomonadota</taxon>
        <taxon>Gammaproteobacteria</taxon>
        <taxon>Oceanospirillales</taxon>
        <taxon>Pelagibaculum</taxon>
    </lineage>
</organism>
<accession>A0A2V1H027</accession>
<comment type="caution">
    <text evidence="5">The sequence shown here is derived from an EMBL/GenBank/DDBJ whole genome shotgun (WGS) entry which is preliminary data.</text>
</comment>
<evidence type="ECO:0000256" key="2">
    <source>
        <dbReference type="ARBA" id="ARBA00022729"/>
    </source>
</evidence>
<name>A0A2V1H027_9GAMM</name>
<gene>
    <name evidence="5" type="ORF">DC094_12375</name>
</gene>
<dbReference type="InterPro" id="IPR051398">
    <property type="entry name" value="Polysacch_Deacetylase"/>
</dbReference>
<feature type="chain" id="PRO_5016117269" evidence="3">
    <location>
        <begin position="39"/>
        <end position="381"/>
    </location>
</feature>
<dbReference type="EMBL" id="QDDL01000004">
    <property type="protein sequence ID" value="PVZ69022.1"/>
    <property type="molecule type" value="Genomic_DNA"/>
</dbReference>
<dbReference type="InterPro" id="IPR002509">
    <property type="entry name" value="NODB_dom"/>
</dbReference>
<dbReference type="GO" id="GO:0016810">
    <property type="term" value="F:hydrolase activity, acting on carbon-nitrogen (but not peptide) bonds"/>
    <property type="evidence" value="ECO:0007669"/>
    <property type="project" value="InterPro"/>
</dbReference>
<dbReference type="PROSITE" id="PS51677">
    <property type="entry name" value="NODB"/>
    <property type="match status" value="1"/>
</dbReference>
<keyword evidence="6" id="KW-1185">Reference proteome</keyword>
<reference evidence="5 6" key="1">
    <citation type="submission" date="2018-04" db="EMBL/GenBank/DDBJ databases">
        <title>Thalassorhabdus spongiae gen. nov., sp. nov., isolated from a marine sponge in South-West Iceland.</title>
        <authorList>
            <person name="Knobloch S."/>
            <person name="Daussin A."/>
            <person name="Johannsson R."/>
            <person name="Marteinsson V.T."/>
        </authorList>
    </citation>
    <scope>NUCLEOTIDE SEQUENCE [LARGE SCALE GENOMIC DNA]</scope>
    <source>
        <strain evidence="5 6">Hp12</strain>
    </source>
</reference>
<evidence type="ECO:0000256" key="1">
    <source>
        <dbReference type="ARBA" id="ARBA00004613"/>
    </source>
</evidence>
<dbReference type="Pfam" id="PF01522">
    <property type="entry name" value="Polysacc_deac_1"/>
    <property type="match status" value="1"/>
</dbReference>
<feature type="domain" description="NodB homology" evidence="4">
    <location>
        <begin position="114"/>
        <end position="381"/>
    </location>
</feature>
<evidence type="ECO:0000313" key="6">
    <source>
        <dbReference type="Proteomes" id="UP000244906"/>
    </source>
</evidence>
<dbReference type="AlphaFoldDB" id="A0A2V1H027"/>
<evidence type="ECO:0000256" key="3">
    <source>
        <dbReference type="SAM" id="SignalP"/>
    </source>
</evidence>
<proteinExistence type="predicted"/>
<dbReference type="GO" id="GO:0005576">
    <property type="term" value="C:extracellular region"/>
    <property type="evidence" value="ECO:0007669"/>
    <property type="project" value="UniProtKB-SubCell"/>
</dbReference>
<evidence type="ECO:0000313" key="5">
    <source>
        <dbReference type="EMBL" id="PVZ69022.1"/>
    </source>
</evidence>
<dbReference type="InterPro" id="IPR011330">
    <property type="entry name" value="Glyco_hydro/deAcase_b/a-brl"/>
</dbReference>
<evidence type="ECO:0000259" key="4">
    <source>
        <dbReference type="PROSITE" id="PS51677"/>
    </source>
</evidence>
<dbReference type="GO" id="GO:0005975">
    <property type="term" value="P:carbohydrate metabolic process"/>
    <property type="evidence" value="ECO:0007669"/>
    <property type="project" value="InterPro"/>
</dbReference>
<feature type="signal peptide" evidence="3">
    <location>
        <begin position="1"/>
        <end position="38"/>
    </location>
</feature>
<dbReference type="PANTHER" id="PTHR34216">
    <property type="match status" value="1"/>
</dbReference>
<protein>
    <submittedName>
        <fullName evidence="5">Polysaccharide deacetylase</fullName>
    </submittedName>
</protein>
<sequence>MIIKSRLLARPFSFIRRLPAMVQLILICTSLIALPAFAEENPENINKNKVLDASKSFGSILQYHHVSNKTPKTTSITPEQLETHFRYLEKENFSIIPLDELVIALKNKHVLPEKTVAITFDDAYESIFENAYPLLKQRNWPFTIFVATDPIDLRYGGMLNWDQLRLMQQNGALIANHTRAHRHLTSKLPDETDRDWLARVEKDLRWTEQRIASEIPMQKAKAKLFAWPYGEFNQPLLTLLSDMEYISVAQHSGPASALDDFSALPRFPASGRYANLNTLKIKLNSMPLAVSNLSQQAVTDANPPLLSFDLEKGPYVARQLNCYGSGQGEIPLIRQDNHFQIQAKQTFNIRRFRYNCTLRHRSMNKYFWRSWAWVREDLPED</sequence>
<dbReference type="RefSeq" id="WP_116687404.1">
    <property type="nucleotide sequence ID" value="NZ_CAWNYD010000004.1"/>
</dbReference>
<keyword evidence="2 3" id="KW-0732">Signal</keyword>
<dbReference type="CDD" id="cd10973">
    <property type="entry name" value="CE4_DAC_u4_5s"/>
    <property type="match status" value="1"/>
</dbReference>
<dbReference type="SUPFAM" id="SSF88713">
    <property type="entry name" value="Glycoside hydrolase/deacetylase"/>
    <property type="match status" value="1"/>
</dbReference>
<dbReference type="OrthoDB" id="9814639at2"/>
<comment type="subcellular location">
    <subcellularLocation>
        <location evidence="1">Secreted</location>
    </subcellularLocation>
</comment>